<accession>A0A4R5MIY3</accession>
<gene>
    <name evidence="1" type="ORF">EZJ43_13330</name>
</gene>
<evidence type="ECO:0000313" key="1">
    <source>
        <dbReference type="EMBL" id="TDG35597.1"/>
    </source>
</evidence>
<sequence length="267" mass="30767">MKKIILIIYIFCIAFGVVNAQNLEELKQLYSIDNPNESSAVKIIYDDSIKPKNFNEVSVLRALSLFKVQKDKIEIDAKLLTVLYNETKIQLFMPVDEVINLCPELGLKTDTTGLYYVSKNNVVSLRTIEFKNKKYINEITIDDYYLQDRKLKNYGIIVVNGFPVTRNQNPNATHEAFNKLAIDDSGKFSGYGMNWKYYSVIKSKDEDKLAMLSSLYVDDYFRRLQNKKIVSQLKWQNSPDNKFTIYCSLTGIDPEDVPLEAPGSNYK</sequence>
<dbReference type="Proteomes" id="UP000295668">
    <property type="component" value="Unassembled WGS sequence"/>
</dbReference>
<keyword evidence="2" id="KW-1185">Reference proteome</keyword>
<dbReference type="OrthoDB" id="9820747at2"/>
<dbReference type="AlphaFoldDB" id="A0A4R5MIY3"/>
<dbReference type="EMBL" id="SJCY01000009">
    <property type="protein sequence ID" value="TDG35597.1"/>
    <property type="molecule type" value="Genomic_DNA"/>
</dbReference>
<name>A0A4R5MIY3_9SPHI</name>
<protein>
    <submittedName>
        <fullName evidence="1">Uncharacterized protein</fullName>
    </submittedName>
</protein>
<evidence type="ECO:0000313" key="2">
    <source>
        <dbReference type="Proteomes" id="UP000295668"/>
    </source>
</evidence>
<proteinExistence type="predicted"/>
<dbReference type="RefSeq" id="WP_133263207.1">
    <property type="nucleotide sequence ID" value="NZ_SJCY01000009.1"/>
</dbReference>
<comment type="caution">
    <text evidence="1">The sequence shown here is derived from an EMBL/GenBank/DDBJ whole genome shotgun (WGS) entry which is preliminary data.</text>
</comment>
<reference evidence="1 2" key="1">
    <citation type="submission" date="2019-02" db="EMBL/GenBank/DDBJ databases">
        <title>Pedobacter sp. nov., a novel speices isolated from soil of pinguins habitat in Antarcitica.</title>
        <authorList>
            <person name="He R.-H."/>
        </authorList>
    </citation>
    <scope>NUCLEOTIDE SEQUENCE [LARGE SCALE GENOMIC DNA]</scope>
    <source>
        <strain evidence="1 2">E01020</strain>
    </source>
</reference>
<organism evidence="1 2">
    <name type="scientific">Pedobacter changchengzhani</name>
    <dbReference type="NCBI Taxonomy" id="2529274"/>
    <lineage>
        <taxon>Bacteria</taxon>
        <taxon>Pseudomonadati</taxon>
        <taxon>Bacteroidota</taxon>
        <taxon>Sphingobacteriia</taxon>
        <taxon>Sphingobacteriales</taxon>
        <taxon>Sphingobacteriaceae</taxon>
        <taxon>Pedobacter</taxon>
    </lineage>
</organism>